<name>A0ABQ8T1G0_PERAM</name>
<proteinExistence type="predicted"/>
<gene>
    <name evidence="3" type="ORF">ANN_07903</name>
</gene>
<feature type="region of interest" description="Disordered" evidence="1">
    <location>
        <begin position="114"/>
        <end position="142"/>
    </location>
</feature>
<dbReference type="EMBL" id="JAJSOF020000017">
    <property type="protein sequence ID" value="KAJ4439775.1"/>
    <property type="molecule type" value="Genomic_DNA"/>
</dbReference>
<keyword evidence="2" id="KW-0812">Transmembrane</keyword>
<dbReference type="Proteomes" id="UP001148838">
    <property type="component" value="Unassembled WGS sequence"/>
</dbReference>
<accession>A0ABQ8T1G0</accession>
<protein>
    <submittedName>
        <fullName evidence="3">Uncharacterized protein</fullName>
    </submittedName>
</protein>
<evidence type="ECO:0000256" key="2">
    <source>
        <dbReference type="SAM" id="Phobius"/>
    </source>
</evidence>
<sequence length="142" mass="15799">MVGLCEGGNEPPGSLRGGRARRIVVLESIYALPARHHSNFLKWESENESDAPPRMRAAVAYGTPLILATSFPPTYPFLIILLVLVFRLRLRRPSDALTLSADLRGYVGHGTWCGQQRNPLPSRRERGLTPQTDEDTRDGAYT</sequence>
<keyword evidence="2" id="KW-0472">Membrane</keyword>
<keyword evidence="2" id="KW-1133">Transmembrane helix</keyword>
<organism evidence="3 4">
    <name type="scientific">Periplaneta americana</name>
    <name type="common">American cockroach</name>
    <name type="synonym">Blatta americana</name>
    <dbReference type="NCBI Taxonomy" id="6978"/>
    <lineage>
        <taxon>Eukaryota</taxon>
        <taxon>Metazoa</taxon>
        <taxon>Ecdysozoa</taxon>
        <taxon>Arthropoda</taxon>
        <taxon>Hexapoda</taxon>
        <taxon>Insecta</taxon>
        <taxon>Pterygota</taxon>
        <taxon>Neoptera</taxon>
        <taxon>Polyneoptera</taxon>
        <taxon>Dictyoptera</taxon>
        <taxon>Blattodea</taxon>
        <taxon>Blattoidea</taxon>
        <taxon>Blattidae</taxon>
        <taxon>Blattinae</taxon>
        <taxon>Periplaneta</taxon>
    </lineage>
</organism>
<reference evidence="3 4" key="1">
    <citation type="journal article" date="2022" name="Allergy">
        <title>Genome assembly and annotation of Periplaneta americana reveal a comprehensive cockroach allergen profile.</title>
        <authorList>
            <person name="Wang L."/>
            <person name="Xiong Q."/>
            <person name="Saelim N."/>
            <person name="Wang L."/>
            <person name="Nong W."/>
            <person name="Wan A.T."/>
            <person name="Shi M."/>
            <person name="Liu X."/>
            <person name="Cao Q."/>
            <person name="Hui J.H.L."/>
            <person name="Sookrung N."/>
            <person name="Leung T.F."/>
            <person name="Tungtrongchitr A."/>
            <person name="Tsui S.K.W."/>
        </authorList>
    </citation>
    <scope>NUCLEOTIDE SEQUENCE [LARGE SCALE GENOMIC DNA]</scope>
    <source>
        <strain evidence="3">PWHHKU_190912</strain>
    </source>
</reference>
<comment type="caution">
    <text evidence="3">The sequence shown here is derived from an EMBL/GenBank/DDBJ whole genome shotgun (WGS) entry which is preliminary data.</text>
</comment>
<evidence type="ECO:0000256" key="1">
    <source>
        <dbReference type="SAM" id="MobiDB-lite"/>
    </source>
</evidence>
<evidence type="ECO:0000313" key="3">
    <source>
        <dbReference type="EMBL" id="KAJ4439775.1"/>
    </source>
</evidence>
<keyword evidence="4" id="KW-1185">Reference proteome</keyword>
<feature type="transmembrane region" description="Helical" evidence="2">
    <location>
        <begin position="65"/>
        <end position="86"/>
    </location>
</feature>
<evidence type="ECO:0000313" key="4">
    <source>
        <dbReference type="Proteomes" id="UP001148838"/>
    </source>
</evidence>